<feature type="chain" id="PRO_5015173149" description="CASP-like protein" evidence="9">
    <location>
        <begin position="24"/>
        <end position="160"/>
    </location>
</feature>
<evidence type="ECO:0000259" key="10">
    <source>
        <dbReference type="Pfam" id="PF04535"/>
    </source>
</evidence>
<accession>A0A2P5AHN7</accession>
<keyword evidence="5 8" id="KW-0812">Transmembrane</keyword>
<keyword evidence="9" id="KW-0732">Signal</keyword>
<keyword evidence="12" id="KW-1185">Reference proteome</keyword>
<dbReference type="InterPro" id="IPR006702">
    <property type="entry name" value="CASP_dom"/>
</dbReference>
<dbReference type="InParanoid" id="A0A2P5AHN7"/>
<dbReference type="STRING" id="63057.A0A2P5AHN7"/>
<evidence type="ECO:0000313" key="12">
    <source>
        <dbReference type="Proteomes" id="UP000237000"/>
    </source>
</evidence>
<evidence type="ECO:0000256" key="8">
    <source>
        <dbReference type="RuleBase" id="RU361233"/>
    </source>
</evidence>
<evidence type="ECO:0000256" key="2">
    <source>
        <dbReference type="ARBA" id="ARBA00007651"/>
    </source>
</evidence>
<feature type="transmembrane region" description="Helical" evidence="8">
    <location>
        <begin position="50"/>
        <end position="71"/>
    </location>
</feature>
<dbReference type="GO" id="GO:0005886">
    <property type="term" value="C:plasma membrane"/>
    <property type="evidence" value="ECO:0007669"/>
    <property type="project" value="UniProtKB-SubCell"/>
</dbReference>
<dbReference type="InterPro" id="IPR006459">
    <property type="entry name" value="CASP/CASPL"/>
</dbReference>
<dbReference type="InterPro" id="IPR044173">
    <property type="entry name" value="CASPL"/>
</dbReference>
<dbReference type="Pfam" id="PF04535">
    <property type="entry name" value="CASP_dom"/>
    <property type="match status" value="1"/>
</dbReference>
<comment type="caution">
    <text evidence="11">The sequence shown here is derived from an EMBL/GenBank/DDBJ whole genome shotgun (WGS) entry which is preliminary data.</text>
</comment>
<evidence type="ECO:0000256" key="6">
    <source>
        <dbReference type="ARBA" id="ARBA00022989"/>
    </source>
</evidence>
<keyword evidence="6 8" id="KW-1133">Transmembrane helix</keyword>
<dbReference type="Proteomes" id="UP000237000">
    <property type="component" value="Unassembled WGS sequence"/>
</dbReference>
<proteinExistence type="inferred from homology"/>
<organism evidence="11 12">
    <name type="scientific">Trema orientale</name>
    <name type="common">Charcoal tree</name>
    <name type="synonym">Celtis orientalis</name>
    <dbReference type="NCBI Taxonomy" id="63057"/>
    <lineage>
        <taxon>Eukaryota</taxon>
        <taxon>Viridiplantae</taxon>
        <taxon>Streptophyta</taxon>
        <taxon>Embryophyta</taxon>
        <taxon>Tracheophyta</taxon>
        <taxon>Spermatophyta</taxon>
        <taxon>Magnoliopsida</taxon>
        <taxon>eudicotyledons</taxon>
        <taxon>Gunneridae</taxon>
        <taxon>Pentapetalae</taxon>
        <taxon>rosids</taxon>
        <taxon>fabids</taxon>
        <taxon>Rosales</taxon>
        <taxon>Cannabaceae</taxon>
        <taxon>Trema</taxon>
    </lineage>
</organism>
<feature type="transmembrane region" description="Helical" evidence="8">
    <location>
        <begin position="133"/>
        <end position="155"/>
    </location>
</feature>
<evidence type="ECO:0000313" key="11">
    <source>
        <dbReference type="EMBL" id="PON36062.1"/>
    </source>
</evidence>
<evidence type="ECO:0000256" key="4">
    <source>
        <dbReference type="ARBA" id="ARBA00022475"/>
    </source>
</evidence>
<feature type="domain" description="Casparian strip membrane protein" evidence="10">
    <location>
        <begin position="6"/>
        <end position="142"/>
    </location>
</feature>
<evidence type="ECO:0000256" key="3">
    <source>
        <dbReference type="ARBA" id="ARBA00011489"/>
    </source>
</evidence>
<name>A0A2P5AHN7_TREOI</name>
<dbReference type="EMBL" id="JXTC01000852">
    <property type="protein sequence ID" value="PON36062.1"/>
    <property type="molecule type" value="Genomic_DNA"/>
</dbReference>
<comment type="subunit">
    <text evidence="3 8">Homodimer and heterodimers.</text>
</comment>
<protein>
    <recommendedName>
        <fullName evidence="8">CASP-like protein</fullName>
    </recommendedName>
</protein>
<dbReference type="AlphaFoldDB" id="A0A2P5AHN7"/>
<evidence type="ECO:0000256" key="5">
    <source>
        <dbReference type="ARBA" id="ARBA00022692"/>
    </source>
</evidence>
<reference evidence="12" key="1">
    <citation type="submission" date="2016-06" db="EMBL/GenBank/DDBJ databases">
        <title>Parallel loss of symbiosis genes in relatives of nitrogen-fixing non-legume Parasponia.</title>
        <authorList>
            <person name="Van Velzen R."/>
            <person name="Holmer R."/>
            <person name="Bu F."/>
            <person name="Rutten L."/>
            <person name="Van Zeijl A."/>
            <person name="Liu W."/>
            <person name="Santuari L."/>
            <person name="Cao Q."/>
            <person name="Sharma T."/>
            <person name="Shen D."/>
            <person name="Roswanjaya Y."/>
            <person name="Wardhani T."/>
            <person name="Kalhor M.S."/>
            <person name="Jansen J."/>
            <person name="Van den Hoogen J."/>
            <person name="Gungor B."/>
            <person name="Hartog M."/>
            <person name="Hontelez J."/>
            <person name="Verver J."/>
            <person name="Yang W.-C."/>
            <person name="Schijlen E."/>
            <person name="Repin R."/>
            <person name="Schilthuizen M."/>
            <person name="Schranz E."/>
            <person name="Heidstra R."/>
            <person name="Miyata K."/>
            <person name="Fedorova E."/>
            <person name="Kohlen W."/>
            <person name="Bisseling T."/>
            <person name="Smit S."/>
            <person name="Geurts R."/>
        </authorList>
    </citation>
    <scope>NUCLEOTIDE SEQUENCE [LARGE SCALE GENOMIC DNA]</scope>
    <source>
        <strain evidence="12">cv. RG33-2</strain>
    </source>
</reference>
<gene>
    <name evidence="11" type="ORF">TorRG33x02_350110</name>
</gene>
<keyword evidence="4 8" id="KW-1003">Cell membrane</keyword>
<feature type="transmembrane region" description="Helical" evidence="8">
    <location>
        <begin position="83"/>
        <end position="103"/>
    </location>
</feature>
<keyword evidence="7 8" id="KW-0472">Membrane</keyword>
<comment type="similarity">
    <text evidence="2 8">Belongs to the Casparian strip membrane proteins (CASP) family.</text>
</comment>
<sequence>MTKYSKIFTFLLRLLALAGTVAAVVVMVTSHDSAKVLNLTFTAKYSNTPAFKYFVIVEAIAGAYSLITLFLSSKNLFRRLVIILDMVVTVLLSSCISAALAIADVGKKGNNHAGWLPVCGQVPKFCDHVTGSLAAGFVAAVLYFLLLLYSLYNVLDPLLL</sequence>
<evidence type="ECO:0000256" key="7">
    <source>
        <dbReference type="ARBA" id="ARBA00023136"/>
    </source>
</evidence>
<dbReference type="PANTHER" id="PTHR36488:SF8">
    <property type="entry name" value="CASP-LIKE PROTEIN 1U1"/>
    <property type="match status" value="1"/>
</dbReference>
<dbReference type="NCBIfam" id="TIGR01569">
    <property type="entry name" value="A_tha_TIGR01569"/>
    <property type="match status" value="1"/>
</dbReference>
<comment type="caution">
    <text evidence="8">Lacks conserved residue(s) required for the propagation of feature annotation.</text>
</comment>
<comment type="subcellular location">
    <subcellularLocation>
        <location evidence="1 8">Cell membrane</location>
        <topology evidence="1 8">Multi-pass membrane protein</topology>
    </subcellularLocation>
</comment>
<feature type="signal peptide" evidence="9">
    <location>
        <begin position="1"/>
        <end position="23"/>
    </location>
</feature>
<dbReference type="OrthoDB" id="1906221at2759"/>
<dbReference type="PANTHER" id="PTHR36488">
    <property type="entry name" value="CASP-LIKE PROTEIN 1U1"/>
    <property type="match status" value="1"/>
</dbReference>
<evidence type="ECO:0000256" key="9">
    <source>
        <dbReference type="SAM" id="SignalP"/>
    </source>
</evidence>
<evidence type="ECO:0000256" key="1">
    <source>
        <dbReference type="ARBA" id="ARBA00004651"/>
    </source>
</evidence>